<keyword evidence="4" id="KW-1185">Reference proteome</keyword>
<evidence type="ECO:0000256" key="1">
    <source>
        <dbReference type="PROSITE-ProRule" id="PRU00023"/>
    </source>
</evidence>
<feature type="repeat" description="ANK" evidence="1">
    <location>
        <begin position="98"/>
        <end position="130"/>
    </location>
</feature>
<proteinExistence type="predicted"/>
<dbReference type="RefSeq" id="WP_219071421.1">
    <property type="nucleotide sequence ID" value="NZ_JBHSCO010000004.1"/>
</dbReference>
<reference evidence="4" key="1">
    <citation type="journal article" date="2019" name="Int. J. Syst. Evol. Microbiol.">
        <title>The Global Catalogue of Microorganisms (GCM) 10K type strain sequencing project: providing services to taxonomists for standard genome sequencing and annotation.</title>
        <authorList>
            <consortium name="The Broad Institute Genomics Platform"/>
            <consortium name="The Broad Institute Genome Sequencing Center for Infectious Disease"/>
            <person name="Wu L."/>
            <person name="Ma J."/>
        </authorList>
    </citation>
    <scope>NUCLEOTIDE SEQUENCE [LARGE SCALE GENOMIC DNA]</scope>
    <source>
        <strain evidence="4">CGMCC 1.15345</strain>
    </source>
</reference>
<dbReference type="Pfam" id="PF12796">
    <property type="entry name" value="Ank_2"/>
    <property type="match status" value="2"/>
</dbReference>
<accession>A0ABV8W5X4</accession>
<dbReference type="EMBL" id="JBHSCO010000004">
    <property type="protein sequence ID" value="MFC4392132.1"/>
    <property type="molecule type" value="Genomic_DNA"/>
</dbReference>
<sequence>MKKLQLIVLTVFLSALNASFSQSKPKQTVPSREVVEEFYDAIFANNTQKALKMIGTKFPANYEPSNKIAPMQAAIWQNNLTLVKALVEGGAVINKPKSDESYIETAAEKGTLEIVKYLIQKGGNITNSKAFNTAGFSHFYDCAKLLLLKGANQEKGDIRGKLWVFEQAVRKSDYEILNALKLDKAELDSNNYDGETALIIAVKKNNIEMVKYLLKKGVDKNKPETFDAGDDISYGKKPVQIAVKMKFTEIAKLLK</sequence>
<protein>
    <submittedName>
        <fullName evidence="3">Ankyrin repeat domain-containing protein</fullName>
    </submittedName>
</protein>
<dbReference type="PANTHER" id="PTHR24198:SF194">
    <property type="entry name" value="INVERSIN-A"/>
    <property type="match status" value="1"/>
</dbReference>
<comment type="caution">
    <text evidence="3">The sequence shown here is derived from an EMBL/GenBank/DDBJ whole genome shotgun (WGS) entry which is preliminary data.</text>
</comment>
<evidence type="ECO:0000313" key="4">
    <source>
        <dbReference type="Proteomes" id="UP001595719"/>
    </source>
</evidence>
<evidence type="ECO:0000313" key="3">
    <source>
        <dbReference type="EMBL" id="MFC4392132.1"/>
    </source>
</evidence>
<keyword evidence="2" id="KW-0732">Signal</keyword>
<feature type="chain" id="PRO_5046241769" evidence="2">
    <location>
        <begin position="24"/>
        <end position="255"/>
    </location>
</feature>
<evidence type="ECO:0000256" key="2">
    <source>
        <dbReference type="SAM" id="SignalP"/>
    </source>
</evidence>
<feature type="signal peptide" evidence="2">
    <location>
        <begin position="1"/>
        <end position="23"/>
    </location>
</feature>
<keyword evidence="1" id="KW-0040">ANK repeat</keyword>
<feature type="repeat" description="ANK" evidence="1">
    <location>
        <begin position="193"/>
        <end position="225"/>
    </location>
</feature>
<dbReference type="PROSITE" id="PS50088">
    <property type="entry name" value="ANK_REPEAT"/>
    <property type="match status" value="2"/>
</dbReference>
<dbReference type="PROSITE" id="PS50297">
    <property type="entry name" value="ANK_REP_REGION"/>
    <property type="match status" value="1"/>
</dbReference>
<dbReference type="PANTHER" id="PTHR24198">
    <property type="entry name" value="ANKYRIN REPEAT AND PROTEIN KINASE DOMAIN-CONTAINING PROTEIN"/>
    <property type="match status" value="1"/>
</dbReference>
<dbReference type="SMART" id="SM00248">
    <property type="entry name" value="ANK"/>
    <property type="match status" value="3"/>
</dbReference>
<organism evidence="3 4">
    <name type="scientific">Flavobacterium quisquiliarum</name>
    <dbReference type="NCBI Taxonomy" id="1834436"/>
    <lineage>
        <taxon>Bacteria</taxon>
        <taxon>Pseudomonadati</taxon>
        <taxon>Bacteroidota</taxon>
        <taxon>Flavobacteriia</taxon>
        <taxon>Flavobacteriales</taxon>
        <taxon>Flavobacteriaceae</taxon>
        <taxon>Flavobacterium</taxon>
    </lineage>
</organism>
<name>A0ABV8W5X4_9FLAO</name>
<gene>
    <name evidence="3" type="ORF">ACFOY0_14130</name>
</gene>
<dbReference type="Proteomes" id="UP001595719">
    <property type="component" value="Unassembled WGS sequence"/>
</dbReference>
<dbReference type="InterPro" id="IPR002110">
    <property type="entry name" value="Ankyrin_rpt"/>
</dbReference>